<name>A0A9X1SAF4_9MICC</name>
<evidence type="ECO:0000313" key="2">
    <source>
        <dbReference type="EMBL" id="MCC3274108.1"/>
    </source>
</evidence>
<gene>
    <name evidence="2" type="ORF">LJ755_15395</name>
    <name evidence="3" type="ORF">MUK71_00360</name>
</gene>
<feature type="transmembrane region" description="Helical" evidence="1">
    <location>
        <begin position="93"/>
        <end position="117"/>
    </location>
</feature>
<dbReference type="EMBL" id="JAJFZT010000012">
    <property type="protein sequence ID" value="MCC3274108.1"/>
    <property type="molecule type" value="Genomic_DNA"/>
</dbReference>
<accession>A0A9X1SAF4</accession>
<protein>
    <submittedName>
        <fullName evidence="2">Uncharacterized protein</fullName>
    </submittedName>
</protein>
<dbReference type="RefSeq" id="WP_227929658.1">
    <property type="nucleotide sequence ID" value="NZ_CP094984.1"/>
</dbReference>
<organism evidence="2 5">
    <name type="scientific">Arthrobacter zhangbolii</name>
    <dbReference type="NCBI Taxonomy" id="2886936"/>
    <lineage>
        <taxon>Bacteria</taxon>
        <taxon>Bacillati</taxon>
        <taxon>Actinomycetota</taxon>
        <taxon>Actinomycetes</taxon>
        <taxon>Micrococcales</taxon>
        <taxon>Micrococcaceae</taxon>
        <taxon>Arthrobacter</taxon>
    </lineage>
</organism>
<evidence type="ECO:0000313" key="5">
    <source>
        <dbReference type="Proteomes" id="UP001155145"/>
    </source>
</evidence>
<dbReference type="EMBL" id="CP094984">
    <property type="protein sequence ID" value="UON92156.1"/>
    <property type="molecule type" value="Genomic_DNA"/>
</dbReference>
<proteinExistence type="predicted"/>
<evidence type="ECO:0000313" key="3">
    <source>
        <dbReference type="EMBL" id="UON92156.1"/>
    </source>
</evidence>
<evidence type="ECO:0000256" key="1">
    <source>
        <dbReference type="SAM" id="Phobius"/>
    </source>
</evidence>
<feature type="transmembrane region" description="Helical" evidence="1">
    <location>
        <begin position="61"/>
        <end position="81"/>
    </location>
</feature>
<keyword evidence="1" id="KW-0812">Transmembrane</keyword>
<dbReference type="Proteomes" id="UP001155145">
    <property type="component" value="Unassembled WGS sequence"/>
</dbReference>
<dbReference type="Proteomes" id="UP000829758">
    <property type="component" value="Chromosome"/>
</dbReference>
<keyword evidence="4" id="KW-1185">Reference proteome</keyword>
<sequence>MSMQGSAAPGRVRARAVRPGTVAAAVFLNAAYVCATPVFWFSWTQRSAFALPRWASDTAGFAGGILPVLAFAASWAAAAVLAARGRRQEGWTVFNTVCALGLLSAAAGMLALTSAGLGS</sequence>
<feature type="transmembrane region" description="Helical" evidence="1">
    <location>
        <begin position="21"/>
        <end position="41"/>
    </location>
</feature>
<keyword evidence="1" id="KW-0472">Membrane</keyword>
<keyword evidence="1" id="KW-1133">Transmembrane helix</keyword>
<reference evidence="2" key="1">
    <citation type="submission" date="2021-10" db="EMBL/GenBank/DDBJ databases">
        <title>Novel species in genus Arthrobacter.</title>
        <authorList>
            <person name="Liu Y."/>
        </authorList>
    </citation>
    <scope>NUCLEOTIDE SEQUENCE</scope>
    <source>
        <strain evidence="2">Zg-Y462</strain>
        <strain evidence="4">zg-Y462</strain>
    </source>
</reference>
<evidence type="ECO:0000313" key="4">
    <source>
        <dbReference type="Proteomes" id="UP000829758"/>
    </source>
</evidence>
<dbReference type="AlphaFoldDB" id="A0A9X1SAF4"/>